<dbReference type="PANTHER" id="PTHR33050:SF7">
    <property type="entry name" value="RIBONUCLEASE H"/>
    <property type="match status" value="1"/>
</dbReference>
<reference evidence="2" key="1">
    <citation type="submission" date="2023-11" db="EMBL/GenBank/DDBJ databases">
        <title>Genome assemblies of two species of porcelain crab, Petrolisthes cinctipes and Petrolisthes manimaculis (Anomura: Porcellanidae).</title>
        <authorList>
            <person name="Angst P."/>
        </authorList>
    </citation>
    <scope>NUCLEOTIDE SEQUENCE</scope>
    <source>
        <strain evidence="2">PB745_02</strain>
        <tissue evidence="2">Gill</tissue>
    </source>
</reference>
<dbReference type="EMBL" id="JAWZYT010003763">
    <property type="protein sequence ID" value="KAK4296831.1"/>
    <property type="molecule type" value="Genomic_DNA"/>
</dbReference>
<feature type="domain" description="Reverse transcriptase" evidence="1">
    <location>
        <begin position="87"/>
        <end position="269"/>
    </location>
</feature>
<accession>A0AAE1NWS4</accession>
<dbReference type="EMBL" id="JAWZYT010000068">
    <property type="protein sequence ID" value="KAK4328654.1"/>
    <property type="molecule type" value="Genomic_DNA"/>
</dbReference>
<dbReference type="GO" id="GO:0071897">
    <property type="term" value="P:DNA biosynthetic process"/>
    <property type="evidence" value="ECO:0007669"/>
    <property type="project" value="UniProtKB-ARBA"/>
</dbReference>
<evidence type="ECO:0000313" key="3">
    <source>
        <dbReference type="EMBL" id="KAK4328654.1"/>
    </source>
</evidence>
<dbReference type="InterPro" id="IPR043128">
    <property type="entry name" value="Rev_trsase/Diguanyl_cyclase"/>
</dbReference>
<dbReference type="AlphaFoldDB" id="A0AAE1NWS4"/>
<comment type="caution">
    <text evidence="2">The sequence shown here is derived from an EMBL/GenBank/DDBJ whole genome shotgun (WGS) entry which is preliminary data.</text>
</comment>
<organism evidence="2 4">
    <name type="scientific">Petrolisthes manimaculis</name>
    <dbReference type="NCBI Taxonomy" id="1843537"/>
    <lineage>
        <taxon>Eukaryota</taxon>
        <taxon>Metazoa</taxon>
        <taxon>Ecdysozoa</taxon>
        <taxon>Arthropoda</taxon>
        <taxon>Crustacea</taxon>
        <taxon>Multicrustacea</taxon>
        <taxon>Malacostraca</taxon>
        <taxon>Eumalacostraca</taxon>
        <taxon>Eucarida</taxon>
        <taxon>Decapoda</taxon>
        <taxon>Pleocyemata</taxon>
        <taxon>Anomura</taxon>
        <taxon>Galatheoidea</taxon>
        <taxon>Porcellanidae</taxon>
        <taxon>Petrolisthes</taxon>
    </lineage>
</organism>
<dbReference type="PANTHER" id="PTHR33050">
    <property type="entry name" value="REVERSE TRANSCRIPTASE DOMAIN-CONTAINING PROTEIN"/>
    <property type="match status" value="1"/>
</dbReference>
<proteinExistence type="predicted"/>
<dbReference type="PROSITE" id="PS50878">
    <property type="entry name" value="RT_POL"/>
    <property type="match status" value="1"/>
</dbReference>
<evidence type="ECO:0000313" key="2">
    <source>
        <dbReference type="EMBL" id="KAK4296831.1"/>
    </source>
</evidence>
<dbReference type="InterPro" id="IPR052055">
    <property type="entry name" value="Hepadnavirus_pol/RT"/>
</dbReference>
<dbReference type="Proteomes" id="UP001292094">
    <property type="component" value="Unassembled WGS sequence"/>
</dbReference>
<evidence type="ECO:0000313" key="4">
    <source>
        <dbReference type="Proteomes" id="UP001292094"/>
    </source>
</evidence>
<name>A0AAE1NWS4_9EUCA</name>
<dbReference type="InterPro" id="IPR000477">
    <property type="entry name" value="RT_dom"/>
</dbReference>
<protein>
    <recommendedName>
        <fullName evidence="1">Reverse transcriptase domain-containing protein</fullName>
    </recommendedName>
</protein>
<dbReference type="Pfam" id="PF00078">
    <property type="entry name" value="RVT_1"/>
    <property type="match status" value="1"/>
</dbReference>
<dbReference type="CDD" id="cd03714">
    <property type="entry name" value="RT_DIRS1"/>
    <property type="match status" value="1"/>
</dbReference>
<evidence type="ECO:0000259" key="1">
    <source>
        <dbReference type="PROSITE" id="PS50878"/>
    </source>
</evidence>
<sequence>MQPHVSSATICPLLNTADNFVGGNIFTHRSQWRCLTSDKWILDVVVGNVLVFESLPVQSSLPRPLNLSRAHQNALDAALQVFLKNKIIERCEAGDSPGFFSNVFPTFKIDGLARVILNLKELNNYVKYSHFKMDTIKDVIQLVHPSCYFMTVDFKDAYYSVPVRPKDREWLRFIWQNGTFQFTCLPQGLSSAPRIFTKLLKPVLSHLRKLLITVSCYIDDCIFIANSDKELIDNVKYAVQLFDSVGLTVNLNKSVLVPTQKVEFLGITLNSSDMTATLPSRRRHSIKKQGNLLLKGDTSLHALAVFIGLTVASEPAVTLAPLRYKYLEIVRNKELCNWIDVEENSGERGYCDINPASLANSGLAPFSTEVVGRTSVPAPTRVPGFASHTHRQPS</sequence>
<keyword evidence="4" id="KW-1185">Reference proteome</keyword>
<dbReference type="InterPro" id="IPR043502">
    <property type="entry name" value="DNA/RNA_pol_sf"/>
</dbReference>
<dbReference type="SUPFAM" id="SSF56672">
    <property type="entry name" value="DNA/RNA polymerases"/>
    <property type="match status" value="1"/>
</dbReference>
<gene>
    <name evidence="3" type="ORF">Pmani_000963</name>
    <name evidence="2" type="ORF">Pmani_030697</name>
</gene>
<dbReference type="Gene3D" id="3.30.70.270">
    <property type="match status" value="1"/>
</dbReference>
<dbReference type="Gene3D" id="3.10.10.10">
    <property type="entry name" value="HIV Type 1 Reverse Transcriptase, subunit A, domain 1"/>
    <property type="match status" value="1"/>
</dbReference>